<comment type="similarity">
    <text evidence="1 3">Belongs to the SKP1 family.</text>
</comment>
<evidence type="ECO:0000256" key="4">
    <source>
        <dbReference type="SAM" id="MobiDB-lite"/>
    </source>
</evidence>
<proteinExistence type="inferred from homology"/>
<keyword evidence="2 3" id="KW-0833">Ubl conjugation pathway</keyword>
<evidence type="ECO:0000259" key="5">
    <source>
        <dbReference type="Pfam" id="PF01466"/>
    </source>
</evidence>
<evidence type="ECO:0000256" key="3">
    <source>
        <dbReference type="PIRNR" id="PIRNR028729"/>
    </source>
</evidence>
<evidence type="ECO:0000259" key="6">
    <source>
        <dbReference type="Pfam" id="PF03931"/>
    </source>
</evidence>
<dbReference type="InterPro" id="IPR016897">
    <property type="entry name" value="SKP1"/>
</dbReference>
<feature type="domain" description="SKP1 component POZ" evidence="6">
    <location>
        <begin position="5"/>
        <end position="63"/>
    </location>
</feature>
<evidence type="ECO:0000313" key="8">
    <source>
        <dbReference type="Proteomes" id="UP001162131"/>
    </source>
</evidence>
<evidence type="ECO:0000313" key="7">
    <source>
        <dbReference type="EMBL" id="CAG9318042.1"/>
    </source>
</evidence>
<protein>
    <recommendedName>
        <fullName evidence="9">SKP1-like protein</fullName>
    </recommendedName>
</protein>
<sequence>MSDQQITLVTKEGIKVNTRESFRNLSHLINNVLEDSGVGEEIPIEHVSNNVLHSILQFAEHHNFQPAAPPKKPIPSNDIAQALEDPWDAEFIKRFNRDELIELLLAVNYLDMRSLLDICFATIASMFKGKNIEELKSEYGITEEFTPEMEEQLKRENEWALEGSDRNDLRAS</sequence>
<dbReference type="InterPro" id="IPR036296">
    <property type="entry name" value="SKP1-like_dim_sf"/>
</dbReference>
<accession>A0AAU9J273</accession>
<dbReference type="EMBL" id="CAJZBQ010000020">
    <property type="protein sequence ID" value="CAG9318042.1"/>
    <property type="molecule type" value="Genomic_DNA"/>
</dbReference>
<reference evidence="7" key="1">
    <citation type="submission" date="2021-09" db="EMBL/GenBank/DDBJ databases">
        <authorList>
            <consortium name="AG Swart"/>
            <person name="Singh M."/>
            <person name="Singh A."/>
            <person name="Seah K."/>
            <person name="Emmerich C."/>
        </authorList>
    </citation>
    <scope>NUCLEOTIDE SEQUENCE</scope>
    <source>
        <strain evidence="7">ATCC30299</strain>
    </source>
</reference>
<dbReference type="GO" id="GO:0006511">
    <property type="term" value="P:ubiquitin-dependent protein catabolic process"/>
    <property type="evidence" value="ECO:0007669"/>
    <property type="project" value="InterPro"/>
</dbReference>
<dbReference type="SUPFAM" id="SSF54695">
    <property type="entry name" value="POZ domain"/>
    <property type="match status" value="1"/>
</dbReference>
<dbReference type="Pfam" id="PF03931">
    <property type="entry name" value="Skp1_POZ"/>
    <property type="match status" value="1"/>
</dbReference>
<name>A0AAU9J273_9CILI</name>
<keyword evidence="8" id="KW-1185">Reference proteome</keyword>
<feature type="region of interest" description="Disordered" evidence="4">
    <location>
        <begin position="152"/>
        <end position="172"/>
    </location>
</feature>
<organism evidence="7 8">
    <name type="scientific">Blepharisma stoltei</name>
    <dbReference type="NCBI Taxonomy" id="1481888"/>
    <lineage>
        <taxon>Eukaryota</taxon>
        <taxon>Sar</taxon>
        <taxon>Alveolata</taxon>
        <taxon>Ciliophora</taxon>
        <taxon>Postciliodesmatophora</taxon>
        <taxon>Heterotrichea</taxon>
        <taxon>Heterotrichida</taxon>
        <taxon>Blepharismidae</taxon>
        <taxon>Blepharisma</taxon>
    </lineage>
</organism>
<dbReference type="Gene3D" id="3.30.710.10">
    <property type="entry name" value="Potassium Channel Kv1.1, Chain A"/>
    <property type="match status" value="1"/>
</dbReference>
<dbReference type="Pfam" id="PF01466">
    <property type="entry name" value="Skp1"/>
    <property type="match status" value="1"/>
</dbReference>
<dbReference type="InterPro" id="IPR001232">
    <property type="entry name" value="SKP1-like"/>
</dbReference>
<dbReference type="AlphaFoldDB" id="A0AAU9J273"/>
<comment type="pathway">
    <text evidence="3">Protein modification; protein ubiquitination.</text>
</comment>
<dbReference type="InterPro" id="IPR016072">
    <property type="entry name" value="Skp1_comp_dimer"/>
</dbReference>
<dbReference type="PANTHER" id="PTHR11165">
    <property type="entry name" value="SKP1"/>
    <property type="match status" value="1"/>
</dbReference>
<gene>
    <name evidence="7" type="ORF">BSTOLATCC_MIC20526</name>
</gene>
<dbReference type="InterPro" id="IPR016073">
    <property type="entry name" value="Skp1_comp_POZ"/>
</dbReference>
<evidence type="ECO:0000256" key="1">
    <source>
        <dbReference type="ARBA" id="ARBA00009993"/>
    </source>
</evidence>
<comment type="caution">
    <text evidence="7">The sequence shown here is derived from an EMBL/GenBank/DDBJ whole genome shotgun (WGS) entry which is preliminary data.</text>
</comment>
<dbReference type="SMART" id="SM00512">
    <property type="entry name" value="Skp1"/>
    <property type="match status" value="1"/>
</dbReference>
<dbReference type="Proteomes" id="UP001162131">
    <property type="component" value="Unassembled WGS sequence"/>
</dbReference>
<feature type="domain" description="SKP1 component dimerisation" evidence="5">
    <location>
        <begin position="114"/>
        <end position="160"/>
    </location>
</feature>
<dbReference type="InterPro" id="IPR011333">
    <property type="entry name" value="SKP1/BTB/POZ_sf"/>
</dbReference>
<dbReference type="PIRSF" id="PIRSF028729">
    <property type="entry name" value="E3_ubiquit_lig_SCF_Skp"/>
    <property type="match status" value="1"/>
</dbReference>
<evidence type="ECO:0000256" key="2">
    <source>
        <dbReference type="ARBA" id="ARBA00022786"/>
    </source>
</evidence>
<dbReference type="SUPFAM" id="SSF81382">
    <property type="entry name" value="Skp1 dimerisation domain-like"/>
    <property type="match status" value="1"/>
</dbReference>
<evidence type="ECO:0008006" key="9">
    <source>
        <dbReference type="Google" id="ProtNLM"/>
    </source>
</evidence>